<dbReference type="Proteomes" id="UP001271792">
    <property type="component" value="Unassembled WGS sequence"/>
</dbReference>
<dbReference type="InterPro" id="IPR011990">
    <property type="entry name" value="TPR-like_helical_dom_sf"/>
</dbReference>
<accession>A0ABU4U324</accession>
<keyword evidence="2" id="KW-1185">Reference proteome</keyword>
<dbReference type="Gene3D" id="1.25.40.10">
    <property type="entry name" value="Tetratricopeptide repeat domain"/>
    <property type="match status" value="1"/>
</dbReference>
<comment type="caution">
    <text evidence="1">The sequence shown here is derived from an EMBL/GenBank/DDBJ whole genome shotgun (WGS) entry which is preliminary data.</text>
</comment>
<reference evidence="1 2" key="2">
    <citation type="submission" date="2023-11" db="EMBL/GenBank/DDBJ databases">
        <authorList>
            <person name="Lara A.C."/>
            <person name="Chronakova A."/>
        </authorList>
    </citation>
    <scope>NUCLEOTIDE SEQUENCE [LARGE SCALE GENOMIC DNA]</scope>
    <source>
        <strain evidence="1 2">BCCO 10_0798</strain>
    </source>
</reference>
<gene>
    <name evidence="1" type="ORF">SK571_36835</name>
</gene>
<sequence>PDRAARVKDARPQLIGVHAAIQVPGSTGELTTYVPRRIDNALRAELTAGMASGCFLLLVGGSSVGKTRTLYEAVLAVMPDWWLVQPANSEEIAAAAPTVRTVLWLDELQRYLGDESGLTASSLRTLIRAGVVVVGTLWPDEYETRTARRLDHGTDTHARDRELLKMAHRIDVADALSATETQDAHAAAEQDPRIRAALNSSDGGLVQVLAAGPEMVRRWEQTPDPYSHAILTFAIDARNLGVTSMLTKEVIAAAVPGYLSPAQRATAPADWLQRALDYATKPVHGASAALSPVPGECMGHTAGYMVADFLFQHARQVRRTSPIPTTSWESLVQHVNDLDDMYRLAHRAYERGLYGHAETAYQRIVDGRPWFATAAWRLSQMWDRQGRVDEAATLLRSFNDYDADQALAHIYNAHGRPDEAIQVLTPWLEDQETKRYAAWVIADVLAGQGRYEEAAEALPDGFFDCDEDPDRLFGSLRASLLAKLGRLDELRQRAKDEDDLAGEQVIQILVDQGKPEAAIDFLRELILSSPWGDTWAIDRHAQLLGAHGRADEVLDCEAPWEFSPSLEVEIELHAANGDFDQVDTLVDIERKRPDSLYSSLPRLLASLGQFDELYSRAHAGDNQSGTALAEALRRMEHSATTVAFLRVHGNGVLLELAELLGRRGYVSEGVAVLTQYAAAAAAPDTVDGNPSLTDFVARHGGLDKLRMQADAGDSQADSKLTGILLALRDVDGLRAESRAGTARSYLCMLKALEARGLNEESDRLRRFGFTTDG</sequence>
<evidence type="ECO:0000313" key="2">
    <source>
        <dbReference type="Proteomes" id="UP001271792"/>
    </source>
</evidence>
<dbReference type="EMBL" id="JAXAVV010000024">
    <property type="protein sequence ID" value="MDX8054969.1"/>
    <property type="molecule type" value="Genomic_DNA"/>
</dbReference>
<reference evidence="1 2" key="1">
    <citation type="submission" date="2023-11" db="EMBL/GenBank/DDBJ databases">
        <title>Lentzea sokolovensis, sp. nov., Lentzea kristufkii, sp. nov., and Lentzea miocenensis, sp. nov., rare actinobacteria from Sokolov Coal Basin, Miocene lacustrine sediment, Czech Republic.</title>
        <authorList>
            <person name="Lara A."/>
            <person name="Kotroba L."/>
            <person name="Nouioui I."/>
            <person name="Neumann-Schaal M."/>
            <person name="Mast Y."/>
            <person name="Chronakova A."/>
        </authorList>
    </citation>
    <scope>NUCLEOTIDE SEQUENCE [LARGE SCALE GENOMIC DNA]</scope>
    <source>
        <strain evidence="1 2">BCCO 10_0798</strain>
    </source>
</reference>
<organism evidence="1 2">
    <name type="scientific">Lentzea kristufekii</name>
    <dbReference type="NCBI Taxonomy" id="3095430"/>
    <lineage>
        <taxon>Bacteria</taxon>
        <taxon>Bacillati</taxon>
        <taxon>Actinomycetota</taxon>
        <taxon>Actinomycetes</taxon>
        <taxon>Pseudonocardiales</taxon>
        <taxon>Pseudonocardiaceae</taxon>
        <taxon>Lentzea</taxon>
    </lineage>
</organism>
<feature type="non-terminal residue" evidence="1">
    <location>
        <position position="1"/>
    </location>
</feature>
<evidence type="ECO:0000313" key="1">
    <source>
        <dbReference type="EMBL" id="MDX8054969.1"/>
    </source>
</evidence>
<proteinExistence type="predicted"/>
<dbReference type="RefSeq" id="WP_319988732.1">
    <property type="nucleotide sequence ID" value="NZ_JAXAVV010000024.1"/>
</dbReference>
<name>A0ABU4U324_9PSEU</name>
<dbReference type="SUPFAM" id="SSF48452">
    <property type="entry name" value="TPR-like"/>
    <property type="match status" value="1"/>
</dbReference>
<protein>
    <submittedName>
        <fullName evidence="1">Tetratricopeptide repeat protein</fullName>
    </submittedName>
</protein>